<keyword evidence="8" id="KW-0175">Coiled coil</keyword>
<dbReference type="KEGG" id="bpg:Bathy05g03390"/>
<dbReference type="OrthoDB" id="2018403at2759"/>
<dbReference type="GeneID" id="19015842"/>
<dbReference type="InterPro" id="IPR013783">
    <property type="entry name" value="Ig-like_fold"/>
</dbReference>
<dbReference type="SUPFAM" id="SSF53756">
    <property type="entry name" value="UDP-Glycosyltransferase/glycogen phosphorylase"/>
    <property type="match status" value="1"/>
</dbReference>
<keyword evidence="7" id="KW-0750">Starch biosynthesis</keyword>
<dbReference type="SMART" id="SM01066">
    <property type="entry name" value="CBM_25"/>
    <property type="match status" value="2"/>
</dbReference>
<feature type="region of interest" description="Disordered" evidence="9">
    <location>
        <begin position="1"/>
        <end position="121"/>
    </location>
</feature>
<sequence length="1346" mass="152481">MTVRERWRREGRELPGTRRTSGALTRRTKKEILRAVMTTSSDSSSSSSSSSSSETPPVSIKNSEEEVREKVHARVARAKAKAMELAKTTKRTRGNDDEKQDEEKEDEEERKAVKTASSKRVLAAETLQKSLDLLAAKGEEEDEEEDVDARRKRSADAVVADEEFSRSRSESFSSDDSTFERVAESEKEEAQKVLVEALEAKLAEREENVNALERKVEEMEMEFRNASEALRATQKELEEKESKMQEERDAREEKEVEAFLALERTFQLEMGSLKKELESSERDAETARAELEDIKRKLEMDIAREKKVSEELRKKVEELKGRQSEDASGEVEKKIRENAQLTAEINVLKDKVAHLTALESEVTRLKEKETLNASLENEIEKMRVEIANNKLNDSDAVIDENELSALVDENASLKEEIGTLKLKVESLQESLKTTKATIDVFQATTERFDLETSELMDERETLVKKIVDLERMLQESIEEQKALQQALADEQEENTKLVLAQKEKASAPVPVASSSSSSSSLSSTTERGIVINHHDENELRRQGVPVGEELDALTKDVGDRAYIKLYDHQAEALMIEAVRIVDARNTAKDSVKKFDNAFESVRNVYACTSRPLAGEKVTILYNRKQLLPNNSAVSGEEKVMFAMVGYNGWSLQHAIKVDLQPIENFHSPPKNHDQEKCEWWEFALDVPSEAMVIDFVVGDSKGKFDNNNGKDYHIEAAVETDEIVEDNSREAQIEREYHLIAEKRREKNHEELAFARKCAESAVRAKAALLAKKAISSIRGEFRVFTDPLRPKAGERVTIRYRPDGGPLTFARAIYVDINFNRTQNHPAKMEKVNMRAGLNGGVLETTIDVPLDAHVVDFSFRDNGIFVDDNEGADYHCDVIGASGIAPKLRIAHLAVEMAPIAKVGGLGDVVTALSRSVQEQGHHVDVYVPKYDCMNYKEIEGLRKVDQFHYGNDVINIYQGFVEGVRVTFIDPECGHFRVGCIYGRGDDHVRFGYFSDACVAYMKRANCFPDVLHVHDWQTAPAIWSPDRPKTTATALTIHNLQFGQDLIRRAMIECTFATTVSPTYAEEIKHHPSINVIPENESTKFKGIRNGIDNDIWDPSNDEFLPLRYDWQTCKEGKREAKLELLKRMRMDATDFESKPIVACVTRLTEQKGVHLIKKACRYALEKGAYFVLLGSAPDDRIANDFANLANEMKSQHPGRCGFFFSYDEPLSHLIYAGADIFCVPSIFEPCGLTQMIAMRYGAVPLVRRTGGLRDTVFDVQLDPARAASYGKSCNGYNFDGEHEQDIEYALKRALGDYFDREKWNQMNLPSVGMRQDWSWTAPSERYIDLYWNARRKANRQQ</sequence>
<evidence type="ECO:0000256" key="6">
    <source>
        <dbReference type="ARBA" id="ARBA00022679"/>
    </source>
</evidence>
<accession>K8EG38</accession>
<dbReference type="GO" id="GO:0004373">
    <property type="term" value="F:alpha-1,4-glucan glucosyltransferase (UDP-glucose donor) activity"/>
    <property type="evidence" value="ECO:0007669"/>
    <property type="project" value="InterPro"/>
</dbReference>
<name>K8EG38_9CHLO</name>
<dbReference type="Pfam" id="PF00534">
    <property type="entry name" value="Glycos_transf_1"/>
    <property type="match status" value="1"/>
</dbReference>
<feature type="coiled-coil region" evidence="8">
    <location>
        <begin position="459"/>
        <end position="494"/>
    </location>
</feature>
<evidence type="ECO:0000313" key="11">
    <source>
        <dbReference type="EMBL" id="CCO16924.1"/>
    </source>
</evidence>
<dbReference type="InterPro" id="IPR011835">
    <property type="entry name" value="GS/SS"/>
</dbReference>
<evidence type="ECO:0000256" key="7">
    <source>
        <dbReference type="ARBA" id="ARBA00022922"/>
    </source>
</evidence>
<comment type="similarity">
    <text evidence="3">Belongs to the glycosyltransferase 1 family. Bacterial/plant glycogen synthase subfamily.</text>
</comment>
<dbReference type="PANTHER" id="PTHR46083">
    <property type="match status" value="1"/>
</dbReference>
<evidence type="ECO:0000313" key="12">
    <source>
        <dbReference type="Proteomes" id="UP000198341"/>
    </source>
</evidence>
<dbReference type="InterPro" id="IPR013534">
    <property type="entry name" value="Starch_synth_cat_dom"/>
</dbReference>
<dbReference type="PANTHER" id="PTHR46083:SF5">
    <property type="entry name" value="STARCH SYNTHASE 3, CHLOROPLASTIC_AMYLOPLASTIC"/>
    <property type="match status" value="1"/>
</dbReference>
<dbReference type="eggNOG" id="ENOG502QQTU">
    <property type="taxonomic scope" value="Eukaryota"/>
</dbReference>
<proteinExistence type="inferred from homology"/>
<dbReference type="Gene3D" id="2.60.40.10">
    <property type="entry name" value="Immunoglobulins"/>
    <property type="match status" value="1"/>
</dbReference>
<evidence type="ECO:0000256" key="3">
    <source>
        <dbReference type="ARBA" id="ARBA00010281"/>
    </source>
</evidence>
<feature type="compositionally biased region" description="Basic and acidic residues" evidence="9">
    <location>
        <begin position="62"/>
        <end position="72"/>
    </location>
</feature>
<dbReference type="RefSeq" id="XP_007513366.1">
    <property type="nucleotide sequence ID" value="XM_007513304.1"/>
</dbReference>
<dbReference type="InterPro" id="IPR005085">
    <property type="entry name" value="CBM25"/>
</dbReference>
<evidence type="ECO:0000259" key="10">
    <source>
        <dbReference type="SMART" id="SM01066"/>
    </source>
</evidence>
<dbReference type="UniPathway" id="UPA00152"/>
<evidence type="ECO:0000256" key="2">
    <source>
        <dbReference type="ARBA" id="ARBA00004727"/>
    </source>
</evidence>
<keyword evidence="12" id="KW-1185">Reference proteome</keyword>
<dbReference type="GO" id="GO:0019252">
    <property type="term" value="P:starch biosynthetic process"/>
    <property type="evidence" value="ECO:0007669"/>
    <property type="project" value="UniProtKB-UniPathway"/>
</dbReference>
<protein>
    <recommendedName>
        <fullName evidence="4">starch synthase</fullName>
        <ecNumber evidence="4">2.4.1.21</ecNumber>
    </recommendedName>
</protein>
<comment type="pathway">
    <text evidence="2">Glycan biosynthesis; starch biosynthesis.</text>
</comment>
<gene>
    <name evidence="11" type="ORF">Bathy05g03390</name>
</gene>
<dbReference type="Pfam" id="PF08323">
    <property type="entry name" value="Glyco_transf_5"/>
    <property type="match status" value="1"/>
</dbReference>
<dbReference type="CDD" id="cd03791">
    <property type="entry name" value="GT5_Glycogen_synthase_DULL1-like"/>
    <property type="match status" value="1"/>
</dbReference>
<dbReference type="EC" id="2.4.1.21" evidence="4"/>
<feature type="domain" description="Carbohydrate binding module family 25" evidence="10">
    <location>
        <begin position="794"/>
        <end position="881"/>
    </location>
</feature>
<feature type="region of interest" description="Disordered" evidence="9">
    <location>
        <begin position="133"/>
        <end position="190"/>
    </location>
</feature>
<dbReference type="HAMAP" id="MF_00484">
    <property type="entry name" value="Glycogen_synth"/>
    <property type="match status" value="1"/>
</dbReference>
<evidence type="ECO:0000256" key="5">
    <source>
        <dbReference type="ARBA" id="ARBA00022676"/>
    </source>
</evidence>
<organism evidence="11 12">
    <name type="scientific">Bathycoccus prasinos</name>
    <dbReference type="NCBI Taxonomy" id="41875"/>
    <lineage>
        <taxon>Eukaryota</taxon>
        <taxon>Viridiplantae</taxon>
        <taxon>Chlorophyta</taxon>
        <taxon>Mamiellophyceae</taxon>
        <taxon>Mamiellales</taxon>
        <taxon>Bathycoccaceae</taxon>
        <taxon>Bathycoccus</taxon>
    </lineage>
</organism>
<dbReference type="Gene3D" id="3.40.50.2000">
    <property type="entry name" value="Glycogen Phosphorylase B"/>
    <property type="match status" value="2"/>
</dbReference>
<dbReference type="GO" id="GO:2001070">
    <property type="term" value="F:starch binding"/>
    <property type="evidence" value="ECO:0007669"/>
    <property type="project" value="InterPro"/>
</dbReference>
<feature type="compositionally biased region" description="Basic and acidic residues" evidence="9">
    <location>
        <begin position="178"/>
        <end position="190"/>
    </location>
</feature>
<keyword evidence="5" id="KW-0328">Glycosyltransferase</keyword>
<feature type="domain" description="Carbohydrate binding module family 25" evidence="10">
    <location>
        <begin position="614"/>
        <end position="717"/>
    </location>
</feature>
<reference evidence="11 12" key="1">
    <citation type="submission" date="2011-10" db="EMBL/GenBank/DDBJ databases">
        <authorList>
            <person name="Genoscope - CEA"/>
        </authorList>
    </citation>
    <scope>NUCLEOTIDE SEQUENCE [LARGE SCALE GENOMIC DNA]</scope>
    <source>
        <strain evidence="11 12">RCC 1105</strain>
    </source>
</reference>
<evidence type="ECO:0000256" key="1">
    <source>
        <dbReference type="ARBA" id="ARBA00001478"/>
    </source>
</evidence>
<dbReference type="GO" id="GO:0009011">
    <property type="term" value="F:alpha-1,4-glucan glucosyltransferase (ADP-glucose donor) activity"/>
    <property type="evidence" value="ECO:0007669"/>
    <property type="project" value="UniProtKB-EC"/>
</dbReference>
<dbReference type="Proteomes" id="UP000198341">
    <property type="component" value="Chromosome 5"/>
</dbReference>
<dbReference type="STRING" id="41875.K8EG38"/>
<evidence type="ECO:0000256" key="4">
    <source>
        <dbReference type="ARBA" id="ARBA00012588"/>
    </source>
</evidence>
<evidence type="ECO:0000256" key="9">
    <source>
        <dbReference type="SAM" id="MobiDB-lite"/>
    </source>
</evidence>
<dbReference type="InterPro" id="IPR001296">
    <property type="entry name" value="Glyco_trans_1"/>
</dbReference>
<dbReference type="EMBL" id="FO082274">
    <property type="protein sequence ID" value="CCO16924.1"/>
    <property type="molecule type" value="Genomic_DNA"/>
</dbReference>
<comment type="catalytic activity">
    <reaction evidence="1">
        <text>[(1-&gt;4)-alpha-D-glucosyl](n) + ADP-alpha-D-glucose = [(1-&gt;4)-alpha-D-glucosyl](n+1) + ADP + H(+)</text>
        <dbReference type="Rhea" id="RHEA:18189"/>
        <dbReference type="Rhea" id="RHEA-COMP:9584"/>
        <dbReference type="Rhea" id="RHEA-COMP:9587"/>
        <dbReference type="ChEBI" id="CHEBI:15378"/>
        <dbReference type="ChEBI" id="CHEBI:15444"/>
        <dbReference type="ChEBI" id="CHEBI:57498"/>
        <dbReference type="ChEBI" id="CHEBI:456216"/>
        <dbReference type="EC" id="2.4.1.21"/>
    </reaction>
</comment>
<evidence type="ECO:0000256" key="8">
    <source>
        <dbReference type="SAM" id="Coils"/>
    </source>
</evidence>
<keyword evidence="6" id="KW-0808">Transferase</keyword>
<feature type="compositionally biased region" description="Acidic residues" evidence="9">
    <location>
        <begin position="98"/>
        <end position="108"/>
    </location>
</feature>
<feature type="compositionally biased region" description="Basic and acidic residues" evidence="9">
    <location>
        <begin position="1"/>
        <end position="16"/>
    </location>
</feature>
<feature type="compositionally biased region" description="Low complexity" evidence="9">
    <location>
        <begin position="40"/>
        <end position="53"/>
    </location>
</feature>